<feature type="compositionally biased region" description="Basic residues" evidence="1">
    <location>
        <begin position="9"/>
        <end position="21"/>
    </location>
</feature>
<accession>A0A016UWB9</accession>
<keyword evidence="3" id="KW-1185">Reference proteome</keyword>
<feature type="region of interest" description="Disordered" evidence="1">
    <location>
        <begin position="1"/>
        <end position="25"/>
    </location>
</feature>
<gene>
    <name evidence="2" type="primary">Acey_s0023.g681</name>
    <name evidence="2" type="ORF">Y032_0023g681</name>
</gene>
<sequence>MYLFSWSPRSKRLQSQKRSHHAAQSQGGCVAATSHLASHGATQRPCDWVSRRLGGDCRRLDHGDHQNTCYESHIRTLIFSKIEDLKPFFLQHFASDGVHHCDQRRLMFLNLENLRKNQEAS</sequence>
<dbReference type="AlphaFoldDB" id="A0A016UWB9"/>
<organism evidence="2 3">
    <name type="scientific">Ancylostoma ceylanicum</name>
    <dbReference type="NCBI Taxonomy" id="53326"/>
    <lineage>
        <taxon>Eukaryota</taxon>
        <taxon>Metazoa</taxon>
        <taxon>Ecdysozoa</taxon>
        <taxon>Nematoda</taxon>
        <taxon>Chromadorea</taxon>
        <taxon>Rhabditida</taxon>
        <taxon>Rhabditina</taxon>
        <taxon>Rhabditomorpha</taxon>
        <taxon>Strongyloidea</taxon>
        <taxon>Ancylostomatidae</taxon>
        <taxon>Ancylostomatinae</taxon>
        <taxon>Ancylostoma</taxon>
    </lineage>
</organism>
<protein>
    <submittedName>
        <fullName evidence="2">Uncharacterized protein</fullName>
    </submittedName>
</protein>
<reference evidence="3" key="1">
    <citation type="journal article" date="2015" name="Nat. Genet.">
        <title>The genome and transcriptome of the zoonotic hookworm Ancylostoma ceylanicum identify infection-specific gene families.</title>
        <authorList>
            <person name="Schwarz E.M."/>
            <person name="Hu Y."/>
            <person name="Antoshechkin I."/>
            <person name="Miller M.M."/>
            <person name="Sternberg P.W."/>
            <person name="Aroian R.V."/>
        </authorList>
    </citation>
    <scope>NUCLEOTIDE SEQUENCE</scope>
    <source>
        <strain evidence="3">HY135</strain>
    </source>
</reference>
<evidence type="ECO:0000313" key="2">
    <source>
        <dbReference type="EMBL" id="EYC19724.1"/>
    </source>
</evidence>
<evidence type="ECO:0000313" key="3">
    <source>
        <dbReference type="Proteomes" id="UP000024635"/>
    </source>
</evidence>
<dbReference type="EMBL" id="JARK01001359">
    <property type="protein sequence ID" value="EYC19724.1"/>
    <property type="molecule type" value="Genomic_DNA"/>
</dbReference>
<evidence type="ECO:0000256" key="1">
    <source>
        <dbReference type="SAM" id="MobiDB-lite"/>
    </source>
</evidence>
<comment type="caution">
    <text evidence="2">The sequence shown here is derived from an EMBL/GenBank/DDBJ whole genome shotgun (WGS) entry which is preliminary data.</text>
</comment>
<proteinExistence type="predicted"/>
<dbReference type="Proteomes" id="UP000024635">
    <property type="component" value="Unassembled WGS sequence"/>
</dbReference>
<name>A0A016UWB9_9BILA</name>